<reference evidence="3" key="1">
    <citation type="submission" date="2016-10" db="EMBL/GenBank/DDBJ databases">
        <authorList>
            <person name="Varghese N."/>
            <person name="Submissions S."/>
        </authorList>
    </citation>
    <scope>NUCLEOTIDE SEQUENCE [LARGE SCALE GENOMIC DNA]</scope>
    <source>
        <strain evidence="3">DSM 22361</strain>
    </source>
</reference>
<feature type="compositionally biased region" description="Polar residues" evidence="1">
    <location>
        <begin position="110"/>
        <end position="121"/>
    </location>
</feature>
<dbReference type="AlphaFoldDB" id="A0A1H6CJH3"/>
<dbReference type="EMBL" id="FNUT01000016">
    <property type="protein sequence ID" value="SEG72917.1"/>
    <property type="molecule type" value="Genomic_DNA"/>
</dbReference>
<evidence type="ECO:0000313" key="2">
    <source>
        <dbReference type="EMBL" id="SEG72917.1"/>
    </source>
</evidence>
<protein>
    <submittedName>
        <fullName evidence="2">Uncharacterized protein</fullName>
    </submittedName>
</protein>
<keyword evidence="3" id="KW-1185">Reference proteome</keyword>
<evidence type="ECO:0000313" key="3">
    <source>
        <dbReference type="Proteomes" id="UP000236731"/>
    </source>
</evidence>
<gene>
    <name evidence="2" type="ORF">SAMN05421877_11618</name>
</gene>
<dbReference type="Proteomes" id="UP000236731">
    <property type="component" value="Unassembled WGS sequence"/>
</dbReference>
<feature type="compositionally biased region" description="Basic and acidic residues" evidence="1">
    <location>
        <begin position="22"/>
        <end position="49"/>
    </location>
</feature>
<evidence type="ECO:0000256" key="1">
    <source>
        <dbReference type="SAM" id="MobiDB-lite"/>
    </source>
</evidence>
<dbReference type="RefSeq" id="WP_160003818.1">
    <property type="nucleotide sequence ID" value="NZ_FNUT01000016.1"/>
</dbReference>
<feature type="compositionally biased region" description="Basic and acidic residues" evidence="1">
    <location>
        <begin position="68"/>
        <end position="97"/>
    </location>
</feature>
<feature type="region of interest" description="Disordered" evidence="1">
    <location>
        <begin position="20"/>
        <end position="130"/>
    </location>
</feature>
<sequence>MMKRKSHLLGNRPGLILAFAAIHHDDNRKSDKPRNTPDEKNPNDAPKNDDVEEGNVPAEIPNILPPEEENRPEYNENQNPERKPGNEKNIPQDDRINSQDATKQHHNKNALDSRSSSVKEGSNNRENRKS</sequence>
<accession>A0A1H6CJH3</accession>
<proteinExistence type="predicted"/>
<organism evidence="2 3">
    <name type="scientific">Sphingobacterium lactis</name>
    <dbReference type="NCBI Taxonomy" id="797291"/>
    <lineage>
        <taxon>Bacteria</taxon>
        <taxon>Pseudomonadati</taxon>
        <taxon>Bacteroidota</taxon>
        <taxon>Sphingobacteriia</taxon>
        <taxon>Sphingobacteriales</taxon>
        <taxon>Sphingobacteriaceae</taxon>
        <taxon>Sphingobacterium</taxon>
    </lineage>
</organism>
<name>A0A1H6CJH3_9SPHI</name>